<dbReference type="RefSeq" id="WP_359703740.1">
    <property type="nucleotide sequence ID" value="NZ_JBEYXT010000587.1"/>
</dbReference>
<evidence type="ECO:0000256" key="4">
    <source>
        <dbReference type="ARBA" id="ARBA00006463"/>
    </source>
</evidence>
<comment type="caution">
    <text evidence="12">The sequence shown here is derived from an EMBL/GenBank/DDBJ whole genome shotgun (WGS) entry which is preliminary data.</text>
</comment>
<keyword evidence="13" id="KW-1185">Reference proteome</keyword>
<gene>
    <name evidence="12" type="ORF">ABZ931_41695</name>
</gene>
<evidence type="ECO:0000313" key="12">
    <source>
        <dbReference type="EMBL" id="MEU6807408.1"/>
    </source>
</evidence>
<evidence type="ECO:0000256" key="9">
    <source>
        <dbReference type="ARBA" id="ARBA00023239"/>
    </source>
</evidence>
<feature type="non-terminal residue" evidence="12">
    <location>
        <position position="145"/>
    </location>
</feature>
<keyword evidence="9 10" id="KW-0456">Lyase</keyword>
<dbReference type="Gene3D" id="2.160.20.10">
    <property type="entry name" value="Single-stranded right-handed beta-helix, Pectin lyase-like"/>
    <property type="match status" value="1"/>
</dbReference>
<evidence type="ECO:0000256" key="2">
    <source>
        <dbReference type="ARBA" id="ARBA00001913"/>
    </source>
</evidence>
<feature type="chain" id="PRO_5044963085" description="Pectate lyase" evidence="10">
    <location>
        <begin position="39"/>
        <end position="145"/>
    </location>
</feature>
<feature type="region of interest" description="Disordered" evidence="11">
    <location>
        <begin position="36"/>
        <end position="58"/>
    </location>
</feature>
<evidence type="ECO:0000256" key="11">
    <source>
        <dbReference type="SAM" id="MobiDB-lite"/>
    </source>
</evidence>
<feature type="compositionally biased region" description="Low complexity" evidence="11">
    <location>
        <begin position="36"/>
        <end position="46"/>
    </location>
</feature>
<accession>A0ABV3BD68</accession>
<proteinExistence type="inferred from homology"/>
<reference evidence="12 13" key="1">
    <citation type="submission" date="2024-06" db="EMBL/GenBank/DDBJ databases">
        <title>The Natural Products Discovery Center: Release of the First 8490 Sequenced Strains for Exploring Actinobacteria Biosynthetic Diversity.</title>
        <authorList>
            <person name="Kalkreuter E."/>
            <person name="Kautsar S.A."/>
            <person name="Yang D."/>
            <person name="Bader C.D."/>
            <person name="Teijaro C.N."/>
            <person name="Fluegel L."/>
            <person name="Davis C.M."/>
            <person name="Simpson J.R."/>
            <person name="Lauterbach L."/>
            <person name="Steele A.D."/>
            <person name="Gui C."/>
            <person name="Meng S."/>
            <person name="Li G."/>
            <person name="Viehrig K."/>
            <person name="Ye F."/>
            <person name="Su P."/>
            <person name="Kiefer A.F."/>
            <person name="Nichols A."/>
            <person name="Cepeda A.J."/>
            <person name="Yan W."/>
            <person name="Fan B."/>
            <person name="Jiang Y."/>
            <person name="Adhikari A."/>
            <person name="Zheng C.-J."/>
            <person name="Schuster L."/>
            <person name="Cowan T.M."/>
            <person name="Smanski M.J."/>
            <person name="Chevrette M.G."/>
            <person name="De Carvalho L.P.S."/>
            <person name="Shen B."/>
        </authorList>
    </citation>
    <scope>NUCLEOTIDE SEQUENCE [LARGE SCALE GENOMIC DNA]</scope>
    <source>
        <strain evidence="12 13">NPDC046851</strain>
    </source>
</reference>
<protein>
    <recommendedName>
        <fullName evidence="5 10">Pectate lyase</fullName>
        <ecNumber evidence="5 10">4.2.2.2</ecNumber>
    </recommendedName>
</protein>
<dbReference type="Pfam" id="PF03211">
    <property type="entry name" value="Pectate_lyase"/>
    <property type="match status" value="1"/>
</dbReference>
<dbReference type="InterPro" id="IPR004898">
    <property type="entry name" value="Pectate_lyase_PlyH/PlyE-like"/>
</dbReference>
<evidence type="ECO:0000256" key="8">
    <source>
        <dbReference type="ARBA" id="ARBA00022837"/>
    </source>
</evidence>
<keyword evidence="6 10" id="KW-0964">Secreted</keyword>
<sequence length="145" mass="14767">MTSAARTRARTRALTGTMAAFGLSFGMIMTSGATPASAATWPSASGNQPVSSTLSVSGVRDGGMKRYYGNGDLAGDGQEEGQDPIFRLAAGATLKNVIIGAPGADGIHCEGNCTLQNVWWEDVGEDAATFRGGSTYTVSGGGARK</sequence>
<dbReference type="InterPro" id="IPR011050">
    <property type="entry name" value="Pectin_lyase_fold/virulence"/>
</dbReference>
<comment type="function">
    <text evidence="10">Catalyzes the depolymerization of both polygalacturonate and pectins of methyl esterification degree from 22 to 89%, with an endo mode of action. In contrast to the majority of pectate lyases, displays high activity on highly methylated pectins.</text>
</comment>
<keyword evidence="8 10" id="KW-0106">Calcium</keyword>
<evidence type="ECO:0000256" key="3">
    <source>
        <dbReference type="ARBA" id="ARBA00004613"/>
    </source>
</evidence>
<dbReference type="Proteomes" id="UP001551189">
    <property type="component" value="Unassembled WGS sequence"/>
</dbReference>
<comment type="similarity">
    <text evidence="4 10">Belongs to the polysaccharide lyase 3 family.</text>
</comment>
<dbReference type="GO" id="GO:0030570">
    <property type="term" value="F:pectate lyase activity"/>
    <property type="evidence" value="ECO:0007669"/>
    <property type="project" value="UniProtKB-EC"/>
</dbReference>
<dbReference type="InterPro" id="IPR012334">
    <property type="entry name" value="Pectin_lyas_fold"/>
</dbReference>
<evidence type="ECO:0000256" key="1">
    <source>
        <dbReference type="ARBA" id="ARBA00000695"/>
    </source>
</evidence>
<comment type="cofactor">
    <cofactor evidence="2 10">
        <name>Ca(2+)</name>
        <dbReference type="ChEBI" id="CHEBI:29108"/>
    </cofactor>
</comment>
<evidence type="ECO:0000256" key="6">
    <source>
        <dbReference type="ARBA" id="ARBA00022525"/>
    </source>
</evidence>
<name>A0ABV3BD68_9ACTN</name>
<evidence type="ECO:0000313" key="13">
    <source>
        <dbReference type="Proteomes" id="UP001551189"/>
    </source>
</evidence>
<dbReference type="EMBL" id="JBEYXT010000587">
    <property type="protein sequence ID" value="MEU6807408.1"/>
    <property type="molecule type" value="Genomic_DNA"/>
</dbReference>
<evidence type="ECO:0000256" key="10">
    <source>
        <dbReference type="RuleBase" id="RU367009"/>
    </source>
</evidence>
<evidence type="ECO:0000256" key="5">
    <source>
        <dbReference type="ARBA" id="ARBA00012272"/>
    </source>
</evidence>
<comment type="catalytic activity">
    <reaction evidence="1 10">
        <text>Eliminative cleavage of (1-&gt;4)-alpha-D-galacturonan to give oligosaccharides with 4-deoxy-alpha-D-galact-4-enuronosyl groups at their non-reducing ends.</text>
        <dbReference type="EC" id="4.2.2.2"/>
    </reaction>
</comment>
<dbReference type="EC" id="4.2.2.2" evidence="5 10"/>
<keyword evidence="7 10" id="KW-0732">Signal</keyword>
<dbReference type="PANTHER" id="PTHR33407">
    <property type="entry name" value="PECTATE LYASE F-RELATED"/>
    <property type="match status" value="1"/>
</dbReference>
<evidence type="ECO:0000256" key="7">
    <source>
        <dbReference type="ARBA" id="ARBA00022729"/>
    </source>
</evidence>
<organism evidence="12 13">
    <name type="scientific">Streptomyces neyagawaensis</name>
    <dbReference type="NCBI Taxonomy" id="42238"/>
    <lineage>
        <taxon>Bacteria</taxon>
        <taxon>Bacillati</taxon>
        <taxon>Actinomycetota</taxon>
        <taxon>Actinomycetes</taxon>
        <taxon>Kitasatosporales</taxon>
        <taxon>Streptomycetaceae</taxon>
        <taxon>Streptomyces</taxon>
    </lineage>
</organism>
<feature type="compositionally biased region" description="Polar residues" evidence="11">
    <location>
        <begin position="47"/>
        <end position="56"/>
    </location>
</feature>
<comment type="subcellular location">
    <subcellularLocation>
        <location evidence="3 10">Secreted</location>
    </subcellularLocation>
</comment>
<dbReference type="PANTHER" id="PTHR33407:SF9">
    <property type="entry name" value="PECTATE LYASE F-RELATED"/>
    <property type="match status" value="1"/>
</dbReference>
<dbReference type="SUPFAM" id="SSF51126">
    <property type="entry name" value="Pectin lyase-like"/>
    <property type="match status" value="1"/>
</dbReference>
<feature type="signal peptide" evidence="10">
    <location>
        <begin position="1"/>
        <end position="38"/>
    </location>
</feature>